<dbReference type="Proteomes" id="UP000008370">
    <property type="component" value="Unassembled WGS sequence"/>
</dbReference>
<name>K5VNP0_PHACS</name>
<dbReference type="GeneID" id="18913029"/>
<feature type="domain" description="DUF6534" evidence="2">
    <location>
        <begin position="172"/>
        <end position="257"/>
    </location>
</feature>
<dbReference type="InParanoid" id="K5VNP0"/>
<feature type="transmembrane region" description="Helical" evidence="1">
    <location>
        <begin position="15"/>
        <end position="42"/>
    </location>
</feature>
<dbReference type="OrthoDB" id="2749860at2759"/>
<feature type="transmembrane region" description="Helical" evidence="1">
    <location>
        <begin position="89"/>
        <end position="110"/>
    </location>
</feature>
<evidence type="ECO:0000313" key="3">
    <source>
        <dbReference type="EMBL" id="EKM53098.1"/>
    </source>
</evidence>
<feature type="transmembrane region" description="Helical" evidence="1">
    <location>
        <begin position="122"/>
        <end position="141"/>
    </location>
</feature>
<sequence length="276" mass="30769">MRLFLSQLGSLDGTLGGIVIAEILVAVLYGIASIQVYVYFHYNLNDSPLVKRTIFSLWILSSLYLVLASHAVYYYVVTNSMNPSVVTKYPWSLVADLFVGDLIEVTVSLIFTYKIYRLNRCIWSVIFIVLPQVISFIGAIANGILDEKFPGGISAQGLKLDWLWCAMFGLQAVTDCAIAATLCTILVKRRTGFKRTNSLIRVLLLYSIGTFALTSSISIASVVTYITIPHNYTYIALAMVLPKLMYNSLLALLNSRDTLRNMYIGQIMSVHPSDFT</sequence>
<dbReference type="PANTHER" id="PTHR40465">
    <property type="entry name" value="CHROMOSOME 1, WHOLE GENOME SHOTGUN SEQUENCE"/>
    <property type="match status" value="1"/>
</dbReference>
<dbReference type="RefSeq" id="XP_007397801.1">
    <property type="nucleotide sequence ID" value="XM_007397739.1"/>
</dbReference>
<proteinExistence type="predicted"/>
<feature type="transmembrane region" description="Helical" evidence="1">
    <location>
        <begin position="54"/>
        <end position="77"/>
    </location>
</feature>
<organism evidence="3 4">
    <name type="scientific">Phanerochaete carnosa (strain HHB-10118-sp)</name>
    <name type="common">White-rot fungus</name>
    <name type="synonym">Peniophora carnosa</name>
    <dbReference type="NCBI Taxonomy" id="650164"/>
    <lineage>
        <taxon>Eukaryota</taxon>
        <taxon>Fungi</taxon>
        <taxon>Dikarya</taxon>
        <taxon>Basidiomycota</taxon>
        <taxon>Agaricomycotina</taxon>
        <taxon>Agaricomycetes</taxon>
        <taxon>Polyporales</taxon>
        <taxon>Phanerochaetaceae</taxon>
        <taxon>Phanerochaete</taxon>
    </lineage>
</organism>
<evidence type="ECO:0000259" key="2">
    <source>
        <dbReference type="Pfam" id="PF20152"/>
    </source>
</evidence>
<keyword evidence="1" id="KW-0472">Membrane</keyword>
<evidence type="ECO:0000256" key="1">
    <source>
        <dbReference type="SAM" id="Phobius"/>
    </source>
</evidence>
<dbReference type="HOGENOM" id="CLU_046025_5_4_1"/>
<dbReference type="KEGG" id="pco:PHACADRAFT_210814"/>
<accession>K5VNP0</accession>
<dbReference type="EMBL" id="JH930474">
    <property type="protein sequence ID" value="EKM53098.1"/>
    <property type="molecule type" value="Genomic_DNA"/>
</dbReference>
<dbReference type="Pfam" id="PF20152">
    <property type="entry name" value="DUF6534"/>
    <property type="match status" value="1"/>
</dbReference>
<reference evidence="3 4" key="1">
    <citation type="journal article" date="2012" name="BMC Genomics">
        <title>Comparative genomics of the white-rot fungi, Phanerochaete carnosa and P. chrysosporium, to elucidate the genetic basis of the distinct wood types they colonize.</title>
        <authorList>
            <person name="Suzuki H."/>
            <person name="MacDonald J."/>
            <person name="Syed K."/>
            <person name="Salamov A."/>
            <person name="Hori C."/>
            <person name="Aerts A."/>
            <person name="Henrissat B."/>
            <person name="Wiebenga A."/>
            <person name="vanKuyk P.A."/>
            <person name="Barry K."/>
            <person name="Lindquist E."/>
            <person name="LaButti K."/>
            <person name="Lapidus A."/>
            <person name="Lucas S."/>
            <person name="Coutinho P."/>
            <person name="Gong Y."/>
            <person name="Samejima M."/>
            <person name="Mahadevan R."/>
            <person name="Abou-Zaid M."/>
            <person name="de Vries R.P."/>
            <person name="Igarashi K."/>
            <person name="Yadav J.S."/>
            <person name="Grigoriev I.V."/>
            <person name="Master E.R."/>
        </authorList>
    </citation>
    <scope>NUCLEOTIDE SEQUENCE [LARGE SCALE GENOMIC DNA]</scope>
    <source>
        <strain evidence="3 4">HHB-10118-sp</strain>
    </source>
</reference>
<protein>
    <recommendedName>
        <fullName evidence="2">DUF6534 domain-containing protein</fullName>
    </recommendedName>
</protein>
<keyword evidence="1" id="KW-0812">Transmembrane</keyword>
<keyword evidence="4" id="KW-1185">Reference proteome</keyword>
<feature type="transmembrane region" description="Helical" evidence="1">
    <location>
        <begin position="232"/>
        <end position="253"/>
    </location>
</feature>
<dbReference type="InterPro" id="IPR045339">
    <property type="entry name" value="DUF6534"/>
</dbReference>
<dbReference type="AlphaFoldDB" id="K5VNP0"/>
<evidence type="ECO:0000313" key="4">
    <source>
        <dbReference type="Proteomes" id="UP000008370"/>
    </source>
</evidence>
<feature type="transmembrane region" description="Helical" evidence="1">
    <location>
        <begin position="199"/>
        <end position="226"/>
    </location>
</feature>
<gene>
    <name evidence="3" type="ORF">PHACADRAFT_210814</name>
</gene>
<feature type="transmembrane region" description="Helical" evidence="1">
    <location>
        <begin position="161"/>
        <end position="187"/>
    </location>
</feature>
<keyword evidence="1" id="KW-1133">Transmembrane helix</keyword>
<dbReference type="PANTHER" id="PTHR40465:SF1">
    <property type="entry name" value="DUF6534 DOMAIN-CONTAINING PROTEIN"/>
    <property type="match status" value="1"/>
</dbReference>